<feature type="transmembrane region" description="Helical" evidence="8">
    <location>
        <begin position="49"/>
        <end position="68"/>
    </location>
</feature>
<dbReference type="FunFam" id="1.20.1740.10:FF:000006">
    <property type="entry name" value="General amino acid permease"/>
    <property type="match status" value="1"/>
</dbReference>
<dbReference type="FunCoup" id="A0A2T3B8I5">
    <property type="interactions" value="124"/>
</dbReference>
<dbReference type="STRING" id="857342.A0A2T3B8I5"/>
<keyword evidence="5 8" id="KW-1133">Transmembrane helix</keyword>
<accession>A0A2T3B8I5</accession>
<dbReference type="PIRSF" id="PIRSF006060">
    <property type="entry name" value="AA_transporter"/>
    <property type="match status" value="1"/>
</dbReference>
<dbReference type="PANTHER" id="PTHR43341">
    <property type="entry name" value="AMINO ACID PERMEASE"/>
    <property type="match status" value="1"/>
</dbReference>
<sequence>MSVHKDLEKTSAASTAASGGPDVRQGEVEIANYLDAGIKRGLKSRHIQMIALGGSIGTGLFVASGTVLATSGPLALLLGYIIMSVVVWSVVSILAEMTTYLPLKGSTVPYLINRYLDPSLAFAAGWNYWFALTILVPVEVNAAGLVIQYWTSSVNIGVWITIFLVVIIGLNLFGVELYGESEFWFCSIKFFTIVGLLILSVVIFFGGVPNSHGVLGFHYWKHPGAVNEYLVSGNTGRFLAVWSAICKSALAFVFAPELLITTAGEVKSPRRNIPKAATRFAWRLIFFYVLSTLAIGVIIPSNDKQLLGAINAGDSTGAASPFVAAILQSGIHGLDSVINAVILTSAWSSGNAWLYASSRNLYTLALEGHAPRIFARTTKKGNPYAAVLVTSLFSSLAYLTCSSTGITVFNWFTSLATISGLIAWIIVYFTFLRFRAACKYRGIIDSLPFKAGLQPYISWFGIVISALVTIFNGFYVFFPGHWNTSSFFTAYISIPIFLVFYIPHKIYYRTPMWIPLELIDVLTGKEEMDQLEAEDEPRVARNWAEKVWFWVA</sequence>
<dbReference type="Proteomes" id="UP000241818">
    <property type="component" value="Unassembled WGS sequence"/>
</dbReference>
<dbReference type="GO" id="GO:0016020">
    <property type="term" value="C:membrane"/>
    <property type="evidence" value="ECO:0007669"/>
    <property type="project" value="UniProtKB-SubCell"/>
</dbReference>
<dbReference type="InParanoid" id="A0A2T3B8I5"/>
<feature type="transmembrane region" description="Helical" evidence="8">
    <location>
        <begin position="280"/>
        <end position="299"/>
    </location>
</feature>
<feature type="transmembrane region" description="Helical" evidence="8">
    <location>
        <begin position="239"/>
        <end position="260"/>
    </location>
</feature>
<feature type="transmembrane region" description="Helical" evidence="8">
    <location>
        <begin position="190"/>
        <end position="208"/>
    </location>
</feature>
<reference evidence="10 11" key="1">
    <citation type="journal article" date="2018" name="New Phytol.">
        <title>Comparative genomics and transcriptomics depict ericoid mycorrhizal fungi as versatile saprotrophs and plant mutualists.</title>
        <authorList>
            <person name="Martino E."/>
            <person name="Morin E."/>
            <person name="Grelet G.A."/>
            <person name="Kuo A."/>
            <person name="Kohler A."/>
            <person name="Daghino S."/>
            <person name="Barry K.W."/>
            <person name="Cichocki N."/>
            <person name="Clum A."/>
            <person name="Dockter R.B."/>
            <person name="Hainaut M."/>
            <person name="Kuo R.C."/>
            <person name="LaButti K."/>
            <person name="Lindahl B.D."/>
            <person name="Lindquist E.A."/>
            <person name="Lipzen A."/>
            <person name="Khouja H.R."/>
            <person name="Magnuson J."/>
            <person name="Murat C."/>
            <person name="Ohm R.A."/>
            <person name="Singer S.W."/>
            <person name="Spatafora J.W."/>
            <person name="Wang M."/>
            <person name="Veneault-Fourrey C."/>
            <person name="Henrissat B."/>
            <person name="Grigoriev I.V."/>
            <person name="Martin F.M."/>
            <person name="Perotto S."/>
        </authorList>
    </citation>
    <scope>NUCLEOTIDE SEQUENCE [LARGE SCALE GENOMIC DNA]</scope>
    <source>
        <strain evidence="10 11">ATCC 22711</strain>
    </source>
</reference>
<proteinExistence type="predicted"/>
<dbReference type="EMBL" id="KZ679008">
    <property type="protein sequence ID" value="PSS23198.1"/>
    <property type="molecule type" value="Genomic_DNA"/>
</dbReference>
<feature type="transmembrane region" description="Helical" evidence="8">
    <location>
        <begin position="156"/>
        <end position="178"/>
    </location>
</feature>
<feature type="transmembrane region" description="Helical" evidence="8">
    <location>
        <begin position="74"/>
        <end position="95"/>
    </location>
</feature>
<keyword evidence="11" id="KW-1185">Reference proteome</keyword>
<feature type="transmembrane region" description="Helical" evidence="8">
    <location>
        <begin position="337"/>
        <end position="356"/>
    </location>
</feature>
<protein>
    <recommendedName>
        <fullName evidence="9">Amino acid permease/ SLC12A domain-containing protein</fullName>
    </recommendedName>
</protein>
<evidence type="ECO:0000313" key="10">
    <source>
        <dbReference type="EMBL" id="PSS23198.1"/>
    </source>
</evidence>
<dbReference type="Pfam" id="PF00324">
    <property type="entry name" value="AA_permease"/>
    <property type="match status" value="1"/>
</dbReference>
<dbReference type="RefSeq" id="XP_024723244.1">
    <property type="nucleotide sequence ID" value="XM_024865593.1"/>
</dbReference>
<dbReference type="GO" id="GO:0015171">
    <property type="term" value="F:amino acid transmembrane transporter activity"/>
    <property type="evidence" value="ECO:0007669"/>
    <property type="project" value="TreeGrafter"/>
</dbReference>
<evidence type="ECO:0000256" key="2">
    <source>
        <dbReference type="ARBA" id="ARBA00022448"/>
    </source>
</evidence>
<evidence type="ECO:0000313" key="11">
    <source>
        <dbReference type="Proteomes" id="UP000241818"/>
    </source>
</evidence>
<evidence type="ECO:0000256" key="7">
    <source>
        <dbReference type="SAM" id="MobiDB-lite"/>
    </source>
</evidence>
<dbReference type="AlphaFoldDB" id="A0A2T3B8I5"/>
<dbReference type="GeneID" id="36573674"/>
<evidence type="ECO:0000256" key="1">
    <source>
        <dbReference type="ARBA" id="ARBA00004141"/>
    </source>
</evidence>
<evidence type="ECO:0000259" key="9">
    <source>
        <dbReference type="Pfam" id="PF00324"/>
    </source>
</evidence>
<keyword evidence="3 8" id="KW-0812">Transmembrane</keyword>
<keyword evidence="4" id="KW-0029">Amino-acid transport</keyword>
<feature type="transmembrane region" description="Helical" evidence="8">
    <location>
        <begin position="411"/>
        <end position="431"/>
    </location>
</feature>
<dbReference type="InterPro" id="IPR050524">
    <property type="entry name" value="APC_YAT"/>
</dbReference>
<dbReference type="InterPro" id="IPR004841">
    <property type="entry name" value="AA-permease/SLC12A_dom"/>
</dbReference>
<feature type="region of interest" description="Disordered" evidence="7">
    <location>
        <begin position="1"/>
        <end position="22"/>
    </location>
</feature>
<evidence type="ECO:0000256" key="3">
    <source>
        <dbReference type="ARBA" id="ARBA00022692"/>
    </source>
</evidence>
<name>A0A2T3B8I5_AMORE</name>
<dbReference type="Gene3D" id="1.20.1740.10">
    <property type="entry name" value="Amino acid/polyamine transporter I"/>
    <property type="match status" value="1"/>
</dbReference>
<feature type="transmembrane region" description="Helical" evidence="8">
    <location>
        <begin position="456"/>
        <end position="478"/>
    </location>
</feature>
<gene>
    <name evidence="10" type="ORF">M430DRAFT_273757</name>
</gene>
<dbReference type="PANTHER" id="PTHR43341:SF36">
    <property type="entry name" value="PROLINE-SPECIFIC PERMEASE"/>
    <property type="match status" value="1"/>
</dbReference>
<comment type="subcellular location">
    <subcellularLocation>
        <location evidence="1">Membrane</location>
        <topology evidence="1">Multi-pass membrane protein</topology>
    </subcellularLocation>
</comment>
<evidence type="ECO:0000256" key="5">
    <source>
        <dbReference type="ARBA" id="ARBA00022989"/>
    </source>
</evidence>
<dbReference type="OrthoDB" id="3900342at2759"/>
<dbReference type="PROSITE" id="PS00218">
    <property type="entry name" value="AMINO_ACID_PERMEASE_1"/>
    <property type="match status" value="1"/>
</dbReference>
<organism evidence="10 11">
    <name type="scientific">Amorphotheca resinae ATCC 22711</name>
    <dbReference type="NCBI Taxonomy" id="857342"/>
    <lineage>
        <taxon>Eukaryota</taxon>
        <taxon>Fungi</taxon>
        <taxon>Dikarya</taxon>
        <taxon>Ascomycota</taxon>
        <taxon>Pezizomycotina</taxon>
        <taxon>Leotiomycetes</taxon>
        <taxon>Helotiales</taxon>
        <taxon>Amorphothecaceae</taxon>
        <taxon>Amorphotheca</taxon>
    </lineage>
</organism>
<keyword evidence="2" id="KW-0813">Transport</keyword>
<evidence type="ECO:0000256" key="4">
    <source>
        <dbReference type="ARBA" id="ARBA00022970"/>
    </source>
</evidence>
<feature type="domain" description="Amino acid permease/ SLC12A" evidence="9">
    <location>
        <begin position="46"/>
        <end position="511"/>
    </location>
</feature>
<evidence type="ECO:0000256" key="6">
    <source>
        <dbReference type="ARBA" id="ARBA00023136"/>
    </source>
</evidence>
<evidence type="ECO:0000256" key="8">
    <source>
        <dbReference type="SAM" id="Phobius"/>
    </source>
</evidence>
<keyword evidence="6 8" id="KW-0472">Membrane</keyword>
<dbReference type="InterPro" id="IPR004840">
    <property type="entry name" value="Amino_acid_permease_CS"/>
</dbReference>
<feature type="transmembrane region" description="Helical" evidence="8">
    <location>
        <begin position="115"/>
        <end position="136"/>
    </location>
</feature>
<feature type="transmembrane region" description="Helical" evidence="8">
    <location>
        <begin position="381"/>
        <end position="399"/>
    </location>
</feature>
<feature type="transmembrane region" description="Helical" evidence="8">
    <location>
        <begin position="484"/>
        <end position="502"/>
    </location>
</feature>